<gene>
    <name evidence="3" type="ORF">OMP39_01355</name>
</gene>
<proteinExistence type="predicted"/>
<dbReference type="InterPro" id="IPR036188">
    <property type="entry name" value="FAD/NAD-bd_sf"/>
</dbReference>
<feature type="region of interest" description="Disordered" evidence="1">
    <location>
        <begin position="454"/>
        <end position="488"/>
    </location>
</feature>
<dbReference type="Pfam" id="PF01593">
    <property type="entry name" value="Amino_oxidase"/>
    <property type="match status" value="1"/>
</dbReference>
<dbReference type="PANTHER" id="PTHR42923">
    <property type="entry name" value="PROTOPORPHYRINOGEN OXIDASE"/>
    <property type="match status" value="1"/>
</dbReference>
<keyword evidence="4" id="KW-1185">Reference proteome</keyword>
<dbReference type="Gene3D" id="3.50.50.60">
    <property type="entry name" value="FAD/NAD(P)-binding domain"/>
    <property type="match status" value="1"/>
</dbReference>
<evidence type="ECO:0000259" key="2">
    <source>
        <dbReference type="Pfam" id="PF01593"/>
    </source>
</evidence>
<dbReference type="Gene3D" id="3.30.70.1990">
    <property type="match status" value="1"/>
</dbReference>
<sequence>MSGTRPRVAVIGSGISGLACAWSLRDACAVTLFEAGEHFGGHSHTVDVTLPGPAGPCTYGVDTGFLVFNPRTYPRLVELFDELGVLTSASDMSFSVQVPDVGLEWSGSDLDTVFAQRANLWRPAFWGMLRDILRFNRLATRAAEQGEDAVLREPVGDFLARHRFGAAFRDWYFLPMIGCIWSCPTDQMLRFPVGTMIRFCHNHGLLQLQDRPQWYTVTGGSREYVRKMVAQLPDARLRTPVHRVRRLGAGAGVALATADGAEHFDEVVFACHADQALALLEDATSDERRVLGRIRYRPNRAVLHTDAAVLPRRRKAWAAWNYERAAQEGPGRAGVGRAPRSRAGQDRADSGGVCLHYLLNRLQPLPFSQPVIVTLNPAREPAPSQVLREFEYAHPVFDQAAIDAQHEVPALQGRVHTWYCGAWTGYGFHEDGLRSGLEVARGVRGSYRLPGALPLGEPATSPVRPGDAAHGGAVPANARIPAAREEAA</sequence>
<name>A0ABY6MTD1_9BURK</name>
<dbReference type="PANTHER" id="PTHR42923:SF17">
    <property type="entry name" value="AMINE OXIDASE DOMAIN-CONTAINING PROTEIN"/>
    <property type="match status" value="1"/>
</dbReference>
<dbReference type="InterPro" id="IPR050464">
    <property type="entry name" value="Zeta_carotene_desat/Oxidored"/>
</dbReference>
<dbReference type="RefSeq" id="WP_264893030.1">
    <property type="nucleotide sequence ID" value="NZ_CP110257.1"/>
</dbReference>
<evidence type="ECO:0000256" key="1">
    <source>
        <dbReference type="SAM" id="MobiDB-lite"/>
    </source>
</evidence>
<feature type="domain" description="Amine oxidase" evidence="2">
    <location>
        <begin position="15"/>
        <end position="282"/>
    </location>
</feature>
<dbReference type="Proteomes" id="UP001163266">
    <property type="component" value="Chromosome"/>
</dbReference>
<protein>
    <submittedName>
        <fullName evidence="3">FAD-dependent oxidoreductase</fullName>
    </submittedName>
</protein>
<dbReference type="Gene3D" id="1.10.405.20">
    <property type="match status" value="1"/>
</dbReference>
<organism evidence="3 4">
    <name type="scientific">Caldimonas aquatica</name>
    <dbReference type="NCBI Taxonomy" id="376175"/>
    <lineage>
        <taxon>Bacteria</taxon>
        <taxon>Pseudomonadati</taxon>
        <taxon>Pseudomonadota</taxon>
        <taxon>Betaproteobacteria</taxon>
        <taxon>Burkholderiales</taxon>
        <taxon>Sphaerotilaceae</taxon>
        <taxon>Caldimonas</taxon>
    </lineage>
</organism>
<dbReference type="PROSITE" id="PS51257">
    <property type="entry name" value="PROKAR_LIPOPROTEIN"/>
    <property type="match status" value="1"/>
</dbReference>
<dbReference type="InterPro" id="IPR002937">
    <property type="entry name" value="Amino_oxidase"/>
</dbReference>
<dbReference type="SUPFAM" id="SSF51905">
    <property type="entry name" value="FAD/NAD(P)-binding domain"/>
    <property type="match status" value="1"/>
</dbReference>
<accession>A0ABY6MTD1</accession>
<evidence type="ECO:0000313" key="3">
    <source>
        <dbReference type="EMBL" id="UZD55272.1"/>
    </source>
</evidence>
<evidence type="ECO:0000313" key="4">
    <source>
        <dbReference type="Proteomes" id="UP001163266"/>
    </source>
</evidence>
<dbReference type="EMBL" id="CP110257">
    <property type="protein sequence ID" value="UZD55272.1"/>
    <property type="molecule type" value="Genomic_DNA"/>
</dbReference>
<reference evidence="3" key="1">
    <citation type="submission" date="2022-10" db="EMBL/GenBank/DDBJ databases">
        <title>Complete genome sequence of Schlegelella aquatica LMG 23380.</title>
        <authorList>
            <person name="Musilova J."/>
            <person name="Kourilova X."/>
            <person name="Bezdicek M."/>
            <person name="Hermankova K."/>
            <person name="Obruca S."/>
            <person name="Sedlar K."/>
        </authorList>
    </citation>
    <scope>NUCLEOTIDE SEQUENCE</scope>
    <source>
        <strain evidence="3">LMG 23380</strain>
    </source>
</reference>